<evidence type="ECO:0000313" key="1">
    <source>
        <dbReference type="EMBL" id="KAA1260466.1"/>
    </source>
</evidence>
<keyword evidence="2" id="KW-1185">Reference proteome</keyword>
<dbReference type="EMBL" id="VRLW01000001">
    <property type="protein sequence ID" value="KAA1260466.1"/>
    <property type="molecule type" value="Genomic_DNA"/>
</dbReference>
<sequence>MGERNPTKTLLATCAGPAKIDSDHTRKRKGATKHLLFLTMFFHLNPPPDLHDEFDKKIVVKKIWRQSVVEE</sequence>
<dbReference type="Proteomes" id="UP000322699">
    <property type="component" value="Unassembled WGS sequence"/>
</dbReference>
<dbReference type="AlphaFoldDB" id="A0A5B1CIP4"/>
<gene>
    <name evidence="1" type="ORF">LF1_30060</name>
</gene>
<accession>A0A5B1CIP4</accession>
<comment type="caution">
    <text evidence="1">The sequence shown here is derived from an EMBL/GenBank/DDBJ whole genome shotgun (WGS) entry which is preliminary data.</text>
</comment>
<name>A0A5B1CIP4_9BACT</name>
<organism evidence="1 2">
    <name type="scientific">Rubripirellula obstinata</name>
    <dbReference type="NCBI Taxonomy" id="406547"/>
    <lineage>
        <taxon>Bacteria</taxon>
        <taxon>Pseudomonadati</taxon>
        <taxon>Planctomycetota</taxon>
        <taxon>Planctomycetia</taxon>
        <taxon>Pirellulales</taxon>
        <taxon>Pirellulaceae</taxon>
        <taxon>Rubripirellula</taxon>
    </lineage>
</organism>
<reference evidence="1 2" key="1">
    <citation type="submission" date="2019-08" db="EMBL/GenBank/DDBJ databases">
        <title>Deep-cultivation of Planctomycetes and their phenomic and genomic characterization uncovers novel biology.</title>
        <authorList>
            <person name="Wiegand S."/>
            <person name="Jogler M."/>
            <person name="Boedeker C."/>
            <person name="Pinto D."/>
            <person name="Vollmers J."/>
            <person name="Rivas-Marin E."/>
            <person name="Kohn T."/>
            <person name="Peeters S.H."/>
            <person name="Heuer A."/>
            <person name="Rast P."/>
            <person name="Oberbeckmann S."/>
            <person name="Bunk B."/>
            <person name="Jeske O."/>
            <person name="Meyerdierks A."/>
            <person name="Storesund J.E."/>
            <person name="Kallscheuer N."/>
            <person name="Luecker S."/>
            <person name="Lage O.M."/>
            <person name="Pohl T."/>
            <person name="Merkel B.J."/>
            <person name="Hornburger P."/>
            <person name="Mueller R.-W."/>
            <person name="Bruemmer F."/>
            <person name="Labrenz M."/>
            <person name="Spormann A.M."/>
            <person name="Op Den Camp H."/>
            <person name="Overmann J."/>
            <person name="Amann R."/>
            <person name="Jetten M.S.M."/>
            <person name="Mascher T."/>
            <person name="Medema M.H."/>
            <person name="Devos D.P."/>
            <person name="Kaster A.-K."/>
            <person name="Ovreas L."/>
            <person name="Rohde M."/>
            <person name="Galperin M.Y."/>
            <person name="Jogler C."/>
        </authorList>
    </citation>
    <scope>NUCLEOTIDE SEQUENCE [LARGE SCALE GENOMIC DNA]</scope>
    <source>
        <strain evidence="1 2">LF1</strain>
    </source>
</reference>
<protein>
    <submittedName>
        <fullName evidence="1">Uncharacterized protein</fullName>
    </submittedName>
</protein>
<evidence type="ECO:0000313" key="2">
    <source>
        <dbReference type="Proteomes" id="UP000322699"/>
    </source>
</evidence>
<proteinExistence type="predicted"/>